<keyword evidence="4" id="KW-1185">Reference proteome</keyword>
<feature type="domain" description="GGDEF" evidence="2">
    <location>
        <begin position="439"/>
        <end position="570"/>
    </location>
</feature>
<feature type="transmembrane region" description="Helical" evidence="1">
    <location>
        <begin position="219"/>
        <end position="239"/>
    </location>
</feature>
<reference evidence="3 4" key="1">
    <citation type="submission" date="2019-03" db="EMBL/GenBank/DDBJ databases">
        <title>Ramlibacter henchirensis DSM 14656, whole genome shotgun sequence.</title>
        <authorList>
            <person name="Zhang X."/>
            <person name="Feng G."/>
            <person name="Zhu H."/>
        </authorList>
    </citation>
    <scope>NUCLEOTIDE SEQUENCE [LARGE SCALE GENOMIC DNA]</scope>
    <source>
        <strain evidence="3 4">DSM 14656</strain>
    </source>
</reference>
<dbReference type="SMART" id="SM00267">
    <property type="entry name" value="GGDEF"/>
    <property type="match status" value="1"/>
</dbReference>
<dbReference type="InterPro" id="IPR029787">
    <property type="entry name" value="Nucleotide_cyclase"/>
</dbReference>
<dbReference type="Gene3D" id="3.30.70.270">
    <property type="match status" value="1"/>
</dbReference>
<dbReference type="InterPro" id="IPR011623">
    <property type="entry name" value="7TMR_DISM_rcpt_extracell_dom1"/>
</dbReference>
<gene>
    <name evidence="3" type="ORF">EZ313_07255</name>
</gene>
<feature type="transmembrane region" description="Helical" evidence="1">
    <location>
        <begin position="251"/>
        <end position="271"/>
    </location>
</feature>
<name>A0A4Z0C4A0_9BURK</name>
<dbReference type="NCBIfam" id="TIGR00254">
    <property type="entry name" value="GGDEF"/>
    <property type="match status" value="1"/>
</dbReference>
<comment type="caution">
    <text evidence="3">The sequence shown here is derived from an EMBL/GenBank/DDBJ whole genome shotgun (WGS) entry which is preliminary data.</text>
</comment>
<dbReference type="InterPro" id="IPR052155">
    <property type="entry name" value="Biofilm_reg_signaling"/>
</dbReference>
<dbReference type="PANTHER" id="PTHR44757:SF2">
    <property type="entry name" value="BIOFILM ARCHITECTURE MAINTENANCE PROTEIN MBAA"/>
    <property type="match status" value="1"/>
</dbReference>
<protein>
    <submittedName>
        <fullName evidence="3">Diguanylate cyclase</fullName>
    </submittedName>
</protein>
<dbReference type="InterPro" id="IPR000160">
    <property type="entry name" value="GGDEF_dom"/>
</dbReference>
<organism evidence="3 4">
    <name type="scientific">Ramlibacter henchirensis</name>
    <dbReference type="NCBI Taxonomy" id="204072"/>
    <lineage>
        <taxon>Bacteria</taxon>
        <taxon>Pseudomonadati</taxon>
        <taxon>Pseudomonadota</taxon>
        <taxon>Betaproteobacteria</taxon>
        <taxon>Burkholderiales</taxon>
        <taxon>Comamonadaceae</taxon>
        <taxon>Ramlibacter</taxon>
    </lineage>
</organism>
<dbReference type="RefSeq" id="WP_135262513.1">
    <property type="nucleotide sequence ID" value="NZ_SMLM01000001.1"/>
</dbReference>
<dbReference type="Gene3D" id="2.60.40.2380">
    <property type="match status" value="1"/>
</dbReference>
<feature type="transmembrane region" description="Helical" evidence="1">
    <location>
        <begin position="283"/>
        <end position="305"/>
    </location>
</feature>
<dbReference type="InterPro" id="IPR011622">
    <property type="entry name" value="7TMR_DISM_rcpt_extracell_dom2"/>
</dbReference>
<keyword evidence="1" id="KW-1133">Transmembrane helix</keyword>
<evidence type="ECO:0000313" key="3">
    <source>
        <dbReference type="EMBL" id="TFZ06426.1"/>
    </source>
</evidence>
<dbReference type="InterPro" id="IPR043128">
    <property type="entry name" value="Rev_trsase/Diguanyl_cyclase"/>
</dbReference>
<dbReference type="Pfam" id="PF07695">
    <property type="entry name" value="7TMR-DISM_7TM"/>
    <property type="match status" value="1"/>
</dbReference>
<keyword evidence="1" id="KW-0812">Transmembrane</keyword>
<dbReference type="Pfam" id="PF00990">
    <property type="entry name" value="GGDEF"/>
    <property type="match status" value="1"/>
</dbReference>
<feature type="transmembrane region" description="Helical" evidence="1">
    <location>
        <begin position="191"/>
        <end position="212"/>
    </location>
</feature>
<dbReference type="AlphaFoldDB" id="A0A4Z0C4A0"/>
<sequence>MRFLLIHGRDLMCACFLLIAGPAICQVLPLPLTLGPEPGSAPLEGRAVYWVDPDRTKTPDELERQAADTPWAVRSPGMQHRLDGQALWVRFDAEVRGSEAWYLTIGSSGIDRVQLFHRTEDGRWRAQEAGDSVPVSQWPVPGRVPTFELARPSGKAVSYLVRIEHERVNFGAELTLQSQSRLLEVREIEQFLMGGYFGVAVLLALVALANAATYRDRNFASYATYLIVFTLGQAAYLGVGAQHLWNQALEWNALSTFLLPGLSAVAALWFVQVVTEPARFSRWLNQLVWALILALLVAVILDTWFPSRAILLTRLGLTALSLVLVCALIGLVWRKGDDAEIRIIALGFVPVLVMALFPIARGFGLVPNSLLTRYGLALGAAVEMPILFYALSRRGARRREAQLRASALPHTDTLTGLADRRHLLHRLDAALRRARGQKHPCALLVVRLANYDWILSEYGRDMLDRALVVTASHLRRCAADVDLASRVDERDFALLLEGPANSDQANARAQQVVASGLRPSQALPPELTLRLQVVVAMLPGEQPDAAATLQWTLAAAASVKPDSRKQIRML</sequence>
<accession>A0A4Z0C4A0</accession>
<evidence type="ECO:0000313" key="4">
    <source>
        <dbReference type="Proteomes" id="UP000298180"/>
    </source>
</evidence>
<dbReference type="SUPFAM" id="SSF55073">
    <property type="entry name" value="Nucleotide cyclase"/>
    <property type="match status" value="1"/>
</dbReference>
<feature type="transmembrane region" description="Helical" evidence="1">
    <location>
        <begin position="311"/>
        <end position="331"/>
    </location>
</feature>
<dbReference type="PROSITE" id="PS50887">
    <property type="entry name" value="GGDEF"/>
    <property type="match status" value="1"/>
</dbReference>
<dbReference type="EMBL" id="SMLM01000001">
    <property type="protein sequence ID" value="TFZ06426.1"/>
    <property type="molecule type" value="Genomic_DNA"/>
</dbReference>
<feature type="transmembrane region" description="Helical" evidence="1">
    <location>
        <begin position="343"/>
        <end position="364"/>
    </location>
</feature>
<dbReference type="OrthoDB" id="8877642at2"/>
<evidence type="ECO:0000256" key="1">
    <source>
        <dbReference type="SAM" id="Phobius"/>
    </source>
</evidence>
<dbReference type="PANTHER" id="PTHR44757">
    <property type="entry name" value="DIGUANYLATE CYCLASE DGCP"/>
    <property type="match status" value="1"/>
</dbReference>
<dbReference type="Proteomes" id="UP000298180">
    <property type="component" value="Unassembled WGS sequence"/>
</dbReference>
<evidence type="ECO:0000259" key="2">
    <source>
        <dbReference type="PROSITE" id="PS50887"/>
    </source>
</evidence>
<dbReference type="Pfam" id="PF07696">
    <property type="entry name" value="7TMR-DISMED2"/>
    <property type="match status" value="1"/>
</dbReference>
<feature type="transmembrane region" description="Helical" evidence="1">
    <location>
        <begin position="370"/>
        <end position="391"/>
    </location>
</feature>
<keyword evidence="1" id="KW-0472">Membrane</keyword>
<proteinExistence type="predicted"/>